<dbReference type="PROSITE" id="PS50041">
    <property type="entry name" value="C_TYPE_LECTIN_2"/>
    <property type="match status" value="1"/>
</dbReference>
<name>A0A9N9QMU7_9CUCU</name>
<evidence type="ECO:0000313" key="2">
    <source>
        <dbReference type="EMBL" id="CAG9772222.1"/>
    </source>
</evidence>
<dbReference type="Gene3D" id="3.10.100.10">
    <property type="entry name" value="Mannose-Binding Protein A, subunit A"/>
    <property type="match status" value="1"/>
</dbReference>
<evidence type="ECO:0000313" key="3">
    <source>
        <dbReference type="Proteomes" id="UP001152799"/>
    </source>
</evidence>
<feature type="domain" description="C-type lectin" evidence="1">
    <location>
        <begin position="74"/>
        <end position="207"/>
    </location>
</feature>
<gene>
    <name evidence="2" type="ORF">CEUTPL_LOCUS12641</name>
</gene>
<dbReference type="Pfam" id="PF00059">
    <property type="entry name" value="Lectin_C"/>
    <property type="match status" value="1"/>
</dbReference>
<dbReference type="InterPro" id="IPR016186">
    <property type="entry name" value="C-type_lectin-like/link_sf"/>
</dbReference>
<dbReference type="CDD" id="cd00037">
    <property type="entry name" value="CLECT"/>
    <property type="match status" value="1"/>
</dbReference>
<organism evidence="2 3">
    <name type="scientific">Ceutorhynchus assimilis</name>
    <name type="common">cabbage seed weevil</name>
    <dbReference type="NCBI Taxonomy" id="467358"/>
    <lineage>
        <taxon>Eukaryota</taxon>
        <taxon>Metazoa</taxon>
        <taxon>Ecdysozoa</taxon>
        <taxon>Arthropoda</taxon>
        <taxon>Hexapoda</taxon>
        <taxon>Insecta</taxon>
        <taxon>Pterygota</taxon>
        <taxon>Neoptera</taxon>
        <taxon>Endopterygota</taxon>
        <taxon>Coleoptera</taxon>
        <taxon>Polyphaga</taxon>
        <taxon>Cucujiformia</taxon>
        <taxon>Curculionidae</taxon>
        <taxon>Ceutorhynchinae</taxon>
        <taxon>Ceutorhynchus</taxon>
    </lineage>
</organism>
<dbReference type="PANTHER" id="PTHR22803">
    <property type="entry name" value="MANNOSE, PHOSPHOLIPASE, LECTIN RECEPTOR RELATED"/>
    <property type="match status" value="1"/>
</dbReference>
<reference evidence="2" key="1">
    <citation type="submission" date="2022-01" db="EMBL/GenBank/DDBJ databases">
        <authorList>
            <person name="King R."/>
        </authorList>
    </citation>
    <scope>NUCLEOTIDE SEQUENCE</scope>
</reference>
<dbReference type="InterPro" id="IPR001304">
    <property type="entry name" value="C-type_lectin-like"/>
</dbReference>
<dbReference type="Proteomes" id="UP001152799">
    <property type="component" value="Chromosome 8"/>
</dbReference>
<dbReference type="EMBL" id="OU892284">
    <property type="protein sequence ID" value="CAG9772222.1"/>
    <property type="molecule type" value="Genomic_DNA"/>
</dbReference>
<dbReference type="OrthoDB" id="7962197at2759"/>
<dbReference type="InterPro" id="IPR016187">
    <property type="entry name" value="CTDL_fold"/>
</dbReference>
<proteinExistence type="predicted"/>
<sequence>MITHCEKFSVALYYSYNQYQVKYLNKMFKFFFLLLPFAAGSFMDTETPIPLLLGSSGDDRPTTTNRDDIDIISRTSRFYFLGPQKVNWFEAHYLCQQYGMELATVESAKEEAEIEELLKPEEPDSIESESHKMQHDELLHRPANMVSGYQLQDWAAVTYLFFFKTGKPVTYHKFASGQPDNAGGKEECVEIFKYNDMEMYWNDLPCDSARSKKKFICQS</sequence>
<dbReference type="SMART" id="SM00034">
    <property type="entry name" value="CLECT"/>
    <property type="match status" value="1"/>
</dbReference>
<dbReference type="AlphaFoldDB" id="A0A9N9QMU7"/>
<evidence type="ECO:0000259" key="1">
    <source>
        <dbReference type="PROSITE" id="PS50041"/>
    </source>
</evidence>
<dbReference type="InterPro" id="IPR050111">
    <property type="entry name" value="C-type_lectin/snaclec_domain"/>
</dbReference>
<accession>A0A9N9QMU7</accession>
<keyword evidence="3" id="KW-1185">Reference proteome</keyword>
<dbReference type="SUPFAM" id="SSF56436">
    <property type="entry name" value="C-type lectin-like"/>
    <property type="match status" value="1"/>
</dbReference>
<protein>
    <recommendedName>
        <fullName evidence="1">C-type lectin domain-containing protein</fullName>
    </recommendedName>
</protein>